<dbReference type="AlphaFoldDB" id="A0A511F850"/>
<dbReference type="RefSeq" id="WP_183834972.1">
    <property type="nucleotide sequence ID" value="NZ_BJVQ01000004.1"/>
</dbReference>
<dbReference type="GO" id="GO:0006508">
    <property type="term" value="P:proteolysis"/>
    <property type="evidence" value="ECO:0007669"/>
    <property type="project" value="UniProtKB-KW"/>
</dbReference>
<keyword evidence="2" id="KW-0645">Protease</keyword>
<feature type="signal peptide" evidence="5">
    <location>
        <begin position="1"/>
        <end position="19"/>
    </location>
</feature>
<evidence type="ECO:0000313" key="9">
    <source>
        <dbReference type="Proteomes" id="UP000564629"/>
    </source>
</evidence>
<dbReference type="EMBL" id="JACHDN010000001">
    <property type="protein sequence ID" value="MBB5473140.1"/>
    <property type="molecule type" value="Genomic_DNA"/>
</dbReference>
<dbReference type="PANTHER" id="PTHR20842">
    <property type="entry name" value="PROTEASE S51 ALPHA-ASPARTYL DIPEPTIDASE"/>
    <property type="match status" value="1"/>
</dbReference>
<dbReference type="Proteomes" id="UP000564629">
    <property type="component" value="Unassembled WGS sequence"/>
</dbReference>
<comment type="caution">
    <text evidence="6">The sequence shown here is derived from an EMBL/GenBank/DDBJ whole genome shotgun (WGS) entry which is preliminary data.</text>
</comment>
<accession>A0A511F850</accession>
<feature type="chain" id="PRO_5038242050" evidence="5">
    <location>
        <begin position="20"/>
        <end position="209"/>
    </location>
</feature>
<comment type="similarity">
    <text evidence="1">Belongs to the peptidase S51 family.</text>
</comment>
<dbReference type="Proteomes" id="UP000321723">
    <property type="component" value="Unassembled WGS sequence"/>
</dbReference>
<evidence type="ECO:0000256" key="5">
    <source>
        <dbReference type="SAM" id="SignalP"/>
    </source>
</evidence>
<evidence type="ECO:0000313" key="6">
    <source>
        <dbReference type="EMBL" id="GEL45432.1"/>
    </source>
</evidence>
<dbReference type="Pfam" id="PF03575">
    <property type="entry name" value="Peptidase_S51"/>
    <property type="match status" value="1"/>
</dbReference>
<dbReference type="InterPro" id="IPR005320">
    <property type="entry name" value="Peptidase_S51"/>
</dbReference>
<evidence type="ECO:0000313" key="8">
    <source>
        <dbReference type="Proteomes" id="UP000321723"/>
    </source>
</evidence>
<sequence length="209" mass="21047">MTALLLLSLGHGAVPAFLAAHAPADRPLTIGYVPDAARADPAAPWAVAERDRVAALGHAVVDVRLTGATPADVAAALGGVDALYVAGGNTFALLDALRSSGADALVADRVRAGLPYIGSSAGSIVAGPSAEPATLMDDPAEAPGLTDRRGLGLTDAVVVPHADGKLPPYPLELIGRTLDRYGSDHELVPLCDDEALLVTGPGWTVVASA</sequence>
<proteinExistence type="inferred from homology"/>
<keyword evidence="8" id="KW-1185">Reference proteome</keyword>
<keyword evidence="7" id="KW-0224">Dipeptidase</keyword>
<dbReference type="Gene3D" id="3.40.50.880">
    <property type="match status" value="1"/>
</dbReference>
<evidence type="ECO:0000256" key="2">
    <source>
        <dbReference type="ARBA" id="ARBA00022670"/>
    </source>
</evidence>
<dbReference type="EMBL" id="BJVQ01000004">
    <property type="protein sequence ID" value="GEL45432.1"/>
    <property type="molecule type" value="Genomic_DNA"/>
</dbReference>
<dbReference type="PANTHER" id="PTHR20842:SF0">
    <property type="entry name" value="ALPHA-ASPARTYL DIPEPTIDASE"/>
    <property type="match status" value="1"/>
</dbReference>
<protein>
    <submittedName>
        <fullName evidence="6 7">Peptidase E</fullName>
        <ecNumber evidence="7">3.4.13.21</ecNumber>
    </submittedName>
</protein>
<keyword evidence="4" id="KW-0720">Serine protease</keyword>
<evidence type="ECO:0000256" key="1">
    <source>
        <dbReference type="ARBA" id="ARBA00006534"/>
    </source>
</evidence>
<evidence type="ECO:0000256" key="3">
    <source>
        <dbReference type="ARBA" id="ARBA00022801"/>
    </source>
</evidence>
<keyword evidence="5" id="KW-0732">Signal</keyword>
<evidence type="ECO:0000256" key="4">
    <source>
        <dbReference type="ARBA" id="ARBA00022825"/>
    </source>
</evidence>
<dbReference type="GO" id="GO:0008236">
    <property type="term" value="F:serine-type peptidase activity"/>
    <property type="evidence" value="ECO:0007669"/>
    <property type="project" value="UniProtKB-KW"/>
</dbReference>
<dbReference type="GO" id="GO:0016805">
    <property type="term" value="F:dipeptidase activity"/>
    <property type="evidence" value="ECO:0007669"/>
    <property type="project" value="UniProtKB-KW"/>
</dbReference>
<keyword evidence="3 7" id="KW-0378">Hydrolase</keyword>
<dbReference type="InterPro" id="IPR029062">
    <property type="entry name" value="Class_I_gatase-like"/>
</dbReference>
<evidence type="ECO:0000313" key="7">
    <source>
        <dbReference type="EMBL" id="MBB5473140.1"/>
    </source>
</evidence>
<dbReference type="SUPFAM" id="SSF52317">
    <property type="entry name" value="Class I glutamine amidotransferase-like"/>
    <property type="match status" value="1"/>
</dbReference>
<gene>
    <name evidence="6" type="ORF">CHO01_05480</name>
    <name evidence="7" type="ORF">HNR08_001876</name>
</gene>
<name>A0A511F850_9CELL</name>
<dbReference type="EC" id="3.4.13.21" evidence="7"/>
<reference evidence="7 9" key="2">
    <citation type="submission" date="2020-08" db="EMBL/GenBank/DDBJ databases">
        <title>Sequencing the genomes of 1000 actinobacteria strains.</title>
        <authorList>
            <person name="Klenk H.-P."/>
        </authorList>
    </citation>
    <scope>NUCLEOTIDE SEQUENCE [LARGE SCALE GENOMIC DNA]</scope>
    <source>
        <strain evidence="7 9">DSM 9581</strain>
    </source>
</reference>
<organism evidence="6 8">
    <name type="scientific">Cellulomonas hominis</name>
    <dbReference type="NCBI Taxonomy" id="156981"/>
    <lineage>
        <taxon>Bacteria</taxon>
        <taxon>Bacillati</taxon>
        <taxon>Actinomycetota</taxon>
        <taxon>Actinomycetes</taxon>
        <taxon>Micrococcales</taxon>
        <taxon>Cellulomonadaceae</taxon>
        <taxon>Cellulomonas</taxon>
    </lineage>
</organism>
<reference evidence="6 8" key="1">
    <citation type="submission" date="2019-07" db="EMBL/GenBank/DDBJ databases">
        <title>Whole genome shotgun sequence of Cellulomonas hominis NBRC 16055.</title>
        <authorList>
            <person name="Hosoyama A."/>
            <person name="Uohara A."/>
            <person name="Ohji S."/>
            <person name="Ichikawa N."/>
        </authorList>
    </citation>
    <scope>NUCLEOTIDE SEQUENCE [LARGE SCALE GENOMIC DNA]</scope>
    <source>
        <strain evidence="6 8">NBRC 16055</strain>
    </source>
</reference>